<reference evidence="1 2" key="1">
    <citation type="journal article" date="2020" name="Nature">
        <title>Six reference-quality genomes reveal evolution of bat adaptations.</title>
        <authorList>
            <person name="Jebb D."/>
            <person name="Huang Z."/>
            <person name="Pippel M."/>
            <person name="Hughes G.M."/>
            <person name="Lavrichenko K."/>
            <person name="Devanna P."/>
            <person name="Winkler S."/>
            <person name="Jermiin L.S."/>
            <person name="Skirmuntt E.C."/>
            <person name="Katzourakis A."/>
            <person name="Burkitt-Gray L."/>
            <person name="Ray D.A."/>
            <person name="Sullivan K.A.M."/>
            <person name="Roscito J.G."/>
            <person name="Kirilenko B.M."/>
            <person name="Davalos L.M."/>
            <person name="Corthals A.P."/>
            <person name="Power M.L."/>
            <person name="Jones G."/>
            <person name="Ransome R.D."/>
            <person name="Dechmann D.K.N."/>
            <person name="Locatelli A.G."/>
            <person name="Puechmaille S.J."/>
            <person name="Fedrigo O."/>
            <person name="Jarvis E.D."/>
            <person name="Hiller M."/>
            <person name="Vernes S.C."/>
            <person name="Myers E.W."/>
            <person name="Teeling E.C."/>
        </authorList>
    </citation>
    <scope>NUCLEOTIDE SEQUENCE [LARGE SCALE GENOMIC DNA]</scope>
    <source>
        <strain evidence="1">MMolMol1</strain>
        <tissue evidence="1">Muscle</tissue>
    </source>
</reference>
<proteinExistence type="predicted"/>
<accession>A0A7J8IZY8</accession>
<organism evidence="1 2">
    <name type="scientific">Molossus molossus</name>
    <name type="common">Pallas' mastiff bat</name>
    <name type="synonym">Vespertilio molossus</name>
    <dbReference type="NCBI Taxonomy" id="27622"/>
    <lineage>
        <taxon>Eukaryota</taxon>
        <taxon>Metazoa</taxon>
        <taxon>Chordata</taxon>
        <taxon>Craniata</taxon>
        <taxon>Vertebrata</taxon>
        <taxon>Euteleostomi</taxon>
        <taxon>Mammalia</taxon>
        <taxon>Eutheria</taxon>
        <taxon>Laurasiatheria</taxon>
        <taxon>Chiroptera</taxon>
        <taxon>Yangochiroptera</taxon>
        <taxon>Molossidae</taxon>
        <taxon>Molossus</taxon>
    </lineage>
</organism>
<dbReference type="EMBL" id="JACASF010000003">
    <property type="protein sequence ID" value="KAF6489948.1"/>
    <property type="molecule type" value="Genomic_DNA"/>
</dbReference>
<name>A0A7J8IZY8_MOLMO</name>
<gene>
    <name evidence="1" type="ORF">HJG59_010338</name>
</gene>
<keyword evidence="2" id="KW-1185">Reference proteome</keyword>
<dbReference type="InParanoid" id="A0A7J8IZY8"/>
<comment type="caution">
    <text evidence="1">The sequence shown here is derived from an EMBL/GenBank/DDBJ whole genome shotgun (WGS) entry which is preliminary data.</text>
</comment>
<dbReference type="AlphaFoldDB" id="A0A7J8IZY8"/>
<sequence>MQDSDSPVTRGVRSVAPGSRFSPVSTWSISAEGSGCGACGSASWHLPHPSRGPRLECALTPHAGARSTFTKGAIFCGIDYLNSSTRWKKTHLTVERPSTEALMKWKLLRKAKRLRSALPLTNGKEMTKPTGVELCVSSQKRSILLCPGGILQETGR</sequence>
<protein>
    <submittedName>
        <fullName evidence="1">Uncharacterized protein</fullName>
    </submittedName>
</protein>
<evidence type="ECO:0000313" key="1">
    <source>
        <dbReference type="EMBL" id="KAF6489948.1"/>
    </source>
</evidence>
<evidence type="ECO:0000313" key="2">
    <source>
        <dbReference type="Proteomes" id="UP000550707"/>
    </source>
</evidence>
<dbReference type="Proteomes" id="UP000550707">
    <property type="component" value="Unassembled WGS sequence"/>
</dbReference>